<evidence type="ECO:0000256" key="2">
    <source>
        <dbReference type="ARBA" id="ARBA00022741"/>
    </source>
</evidence>
<dbReference type="PROSITE" id="PS00107">
    <property type="entry name" value="PROTEIN_KINASE_ATP"/>
    <property type="match status" value="1"/>
</dbReference>
<feature type="region of interest" description="Disordered" evidence="6">
    <location>
        <begin position="481"/>
        <end position="546"/>
    </location>
</feature>
<dbReference type="EMBL" id="RAWI01000066">
    <property type="protein sequence ID" value="RKI11059.1"/>
    <property type="molecule type" value="Genomic_DNA"/>
</dbReference>
<dbReference type="InterPro" id="IPR017441">
    <property type="entry name" value="Protein_kinase_ATP_BS"/>
</dbReference>
<evidence type="ECO:0000256" key="3">
    <source>
        <dbReference type="ARBA" id="ARBA00022777"/>
    </source>
</evidence>
<name>A0ABX9QKN6_9BACT</name>
<dbReference type="Pfam" id="PF08308">
    <property type="entry name" value="PEGA"/>
    <property type="match status" value="1"/>
</dbReference>
<keyword evidence="2 5" id="KW-0547">Nucleotide-binding</keyword>
<accession>A0ABX9QKN6</accession>
<dbReference type="Gene3D" id="3.30.200.20">
    <property type="entry name" value="Phosphorylase Kinase, domain 1"/>
    <property type="match status" value="1"/>
</dbReference>
<evidence type="ECO:0000256" key="1">
    <source>
        <dbReference type="ARBA" id="ARBA00022679"/>
    </source>
</evidence>
<keyword evidence="4 5" id="KW-0067">ATP-binding</keyword>
<dbReference type="InterPro" id="IPR011009">
    <property type="entry name" value="Kinase-like_dom_sf"/>
</dbReference>
<dbReference type="Pfam" id="PF00069">
    <property type="entry name" value="Pkinase"/>
    <property type="match status" value="1"/>
</dbReference>
<feature type="domain" description="Protein kinase" evidence="7">
    <location>
        <begin position="11"/>
        <end position="270"/>
    </location>
</feature>
<dbReference type="SUPFAM" id="SSF56112">
    <property type="entry name" value="Protein kinase-like (PK-like)"/>
    <property type="match status" value="1"/>
</dbReference>
<keyword evidence="3" id="KW-0418">Kinase</keyword>
<feature type="binding site" evidence="5">
    <location>
        <position position="40"/>
    </location>
    <ligand>
        <name>ATP</name>
        <dbReference type="ChEBI" id="CHEBI:30616"/>
    </ligand>
</feature>
<dbReference type="Proteomes" id="UP000278907">
    <property type="component" value="Unassembled WGS sequence"/>
</dbReference>
<reference evidence="8 9" key="1">
    <citation type="submission" date="2018-09" db="EMBL/GenBank/DDBJ databases">
        <authorList>
            <person name="Livingstone P.G."/>
            <person name="Whitworth D.E."/>
        </authorList>
    </citation>
    <scope>NUCLEOTIDE SEQUENCE [LARGE SCALE GENOMIC DNA]</scope>
    <source>
        <strain evidence="8 9">CA031B</strain>
    </source>
</reference>
<dbReference type="PROSITE" id="PS50011">
    <property type="entry name" value="PROTEIN_KINASE_DOM"/>
    <property type="match status" value="1"/>
</dbReference>
<dbReference type="InterPro" id="IPR000719">
    <property type="entry name" value="Prot_kinase_dom"/>
</dbReference>
<protein>
    <submittedName>
        <fullName evidence="8">PEGA domain-containing protein</fullName>
    </submittedName>
</protein>
<feature type="region of interest" description="Disordered" evidence="6">
    <location>
        <begin position="406"/>
        <end position="449"/>
    </location>
</feature>
<evidence type="ECO:0000256" key="6">
    <source>
        <dbReference type="SAM" id="MobiDB-lite"/>
    </source>
</evidence>
<gene>
    <name evidence="8" type="ORF">D7Y13_11615</name>
</gene>
<evidence type="ECO:0000256" key="4">
    <source>
        <dbReference type="ARBA" id="ARBA00022840"/>
    </source>
</evidence>
<keyword evidence="9" id="KW-1185">Reference proteome</keyword>
<evidence type="ECO:0000313" key="9">
    <source>
        <dbReference type="Proteomes" id="UP000278907"/>
    </source>
</evidence>
<proteinExistence type="predicted"/>
<evidence type="ECO:0000256" key="5">
    <source>
        <dbReference type="PROSITE-ProRule" id="PRU10141"/>
    </source>
</evidence>
<organism evidence="8 9">
    <name type="scientific">Corallococcus praedator</name>
    <dbReference type="NCBI Taxonomy" id="2316724"/>
    <lineage>
        <taxon>Bacteria</taxon>
        <taxon>Pseudomonadati</taxon>
        <taxon>Myxococcota</taxon>
        <taxon>Myxococcia</taxon>
        <taxon>Myxococcales</taxon>
        <taxon>Cystobacterineae</taxon>
        <taxon>Myxococcaceae</taxon>
        <taxon>Corallococcus</taxon>
    </lineage>
</organism>
<comment type="caution">
    <text evidence="8">The sequence shown here is derived from an EMBL/GenBank/DDBJ whole genome shotgun (WGS) entry which is preliminary data.</text>
</comment>
<dbReference type="Gene3D" id="1.10.510.10">
    <property type="entry name" value="Transferase(Phosphotransferase) domain 1"/>
    <property type="match status" value="1"/>
</dbReference>
<keyword evidence="1" id="KW-0808">Transferase</keyword>
<dbReference type="PANTHER" id="PTHR43289">
    <property type="entry name" value="MITOGEN-ACTIVATED PROTEIN KINASE KINASE KINASE 20-RELATED"/>
    <property type="match status" value="1"/>
</dbReference>
<evidence type="ECO:0000259" key="7">
    <source>
        <dbReference type="PROSITE" id="PS50011"/>
    </source>
</evidence>
<dbReference type="PANTHER" id="PTHR43289:SF6">
    <property type="entry name" value="SERINE_THREONINE-PROTEIN KINASE NEKL-3"/>
    <property type="match status" value="1"/>
</dbReference>
<sequence>MMMGEVLAGRYRLERELGRGGMATVFLATDLRLSRPVALKRMHPGGGTGRAERFRREAELAASLHHPNVLEVHDYGEDGAHGPFLVCEWVRGEDLRSLAGRLSPVPPEAVMVLGWELARALAAAHARGIVHRDVKPDNVLVAEGGPLKLADFGLAALEDQERLTSTGAVTGSLPYMAPERIDTGAYSPASDVYAVGVILFELCSGTTPHAGKGAAHLAASVMTKDAPSLTEVVPGTPEPLASLVARCLAKDARDRPRDGAVLALALEALLQRGVGPPADVAREFLGNPVAGAIRWRRARFERLLEEGRALLARGEGARAAKVLNTALVLEPTSAEVAALLRERPRRSGWRTGAVGAGLVLCAAAVVWSGGTLARRSGGMAGGAASSGVEVASATARSSEDLAADRVKSARRAVEDPAAVRTHQGVEGAKTSRGAESSSGKASPEAAPVEGSSIGELLHAPTPTGQVLPAPRTELRRLDASRGLGRSARSGADDPVQPSVSRGRSEGIDSAKLAVSSLPTGHSAGAGSPGDARPPVPTTGPDVGTTVPARPAVLKVTARPWAEVFVNGESQGYTPRVRELSLPAGTYRLRFVNPLCDEVDQEVTLAPGETVTRDVVLSLRKAEVLILAPVGARLFVDGREVGVAPLSGPVVVEHGRHTVTARRAGAPPLLREVDVVAGRRLEVALDVTP</sequence>
<dbReference type="CDD" id="cd14014">
    <property type="entry name" value="STKc_PknB_like"/>
    <property type="match status" value="1"/>
</dbReference>
<dbReference type="InterPro" id="IPR013229">
    <property type="entry name" value="PEGA"/>
</dbReference>
<dbReference type="SMART" id="SM00220">
    <property type="entry name" value="S_TKc"/>
    <property type="match status" value="1"/>
</dbReference>
<evidence type="ECO:0000313" key="8">
    <source>
        <dbReference type="EMBL" id="RKI11059.1"/>
    </source>
</evidence>
<dbReference type="InterPro" id="IPR008271">
    <property type="entry name" value="Ser/Thr_kinase_AS"/>
</dbReference>
<dbReference type="PROSITE" id="PS00108">
    <property type="entry name" value="PROTEIN_KINASE_ST"/>
    <property type="match status" value="1"/>
</dbReference>